<reference evidence="2" key="1">
    <citation type="submission" date="2020-08" db="EMBL/GenBank/DDBJ databases">
        <title>Multicomponent nature underlies the extraordinary mechanical properties of spider dragline silk.</title>
        <authorList>
            <person name="Kono N."/>
            <person name="Nakamura H."/>
            <person name="Mori M."/>
            <person name="Yoshida Y."/>
            <person name="Ohtoshi R."/>
            <person name="Malay A.D."/>
            <person name="Moran D.A.P."/>
            <person name="Tomita M."/>
            <person name="Numata K."/>
            <person name="Arakawa K."/>
        </authorList>
    </citation>
    <scope>NUCLEOTIDE SEQUENCE</scope>
</reference>
<dbReference type="GO" id="GO:0003676">
    <property type="term" value="F:nucleic acid binding"/>
    <property type="evidence" value="ECO:0007669"/>
    <property type="project" value="InterPro"/>
</dbReference>
<dbReference type="InterPro" id="IPR004875">
    <property type="entry name" value="DDE_SF_endonuclease_dom"/>
</dbReference>
<dbReference type="Pfam" id="PF03184">
    <property type="entry name" value="DDE_1"/>
    <property type="match status" value="1"/>
</dbReference>
<dbReference type="OrthoDB" id="6430169at2759"/>
<proteinExistence type="predicted"/>
<dbReference type="EMBL" id="BMAV01010966">
    <property type="protein sequence ID" value="GFY56426.1"/>
    <property type="molecule type" value="Genomic_DNA"/>
</dbReference>
<evidence type="ECO:0000313" key="2">
    <source>
        <dbReference type="EMBL" id="GFY56426.1"/>
    </source>
</evidence>
<protein>
    <submittedName>
        <fullName evidence="2">Tigger transposable element-derived protein 6</fullName>
    </submittedName>
</protein>
<dbReference type="Proteomes" id="UP000886998">
    <property type="component" value="Unassembled WGS sequence"/>
</dbReference>
<comment type="caution">
    <text evidence="2">The sequence shown here is derived from an EMBL/GenBank/DDBJ whole genome shotgun (WGS) entry which is preliminary data.</text>
</comment>
<keyword evidence="3" id="KW-1185">Reference proteome</keyword>
<sequence>MLDKRFLPENRKVTVIIDNCTAHPSIVLESMRHIVLPRNTRILGPCDQGIIQNMKYFYRKQLLRKYLFAIEADEDSSINLLDALHILHSAWNSETPRTMQNYFLHAEISKVSDPLAPQKN</sequence>
<evidence type="ECO:0000259" key="1">
    <source>
        <dbReference type="Pfam" id="PF03184"/>
    </source>
</evidence>
<name>A0A8X6XRS9_9ARAC</name>
<evidence type="ECO:0000313" key="3">
    <source>
        <dbReference type="Proteomes" id="UP000886998"/>
    </source>
</evidence>
<dbReference type="AlphaFoldDB" id="A0A8X6XRS9"/>
<accession>A0A8X6XRS9</accession>
<gene>
    <name evidence="2" type="primary">TIGD6_6</name>
    <name evidence="2" type="ORF">TNIN_405581</name>
</gene>
<feature type="domain" description="DDE-1" evidence="1">
    <location>
        <begin position="4"/>
        <end position="103"/>
    </location>
</feature>
<organism evidence="2 3">
    <name type="scientific">Trichonephila inaurata madagascariensis</name>
    <dbReference type="NCBI Taxonomy" id="2747483"/>
    <lineage>
        <taxon>Eukaryota</taxon>
        <taxon>Metazoa</taxon>
        <taxon>Ecdysozoa</taxon>
        <taxon>Arthropoda</taxon>
        <taxon>Chelicerata</taxon>
        <taxon>Arachnida</taxon>
        <taxon>Araneae</taxon>
        <taxon>Araneomorphae</taxon>
        <taxon>Entelegynae</taxon>
        <taxon>Araneoidea</taxon>
        <taxon>Nephilidae</taxon>
        <taxon>Trichonephila</taxon>
        <taxon>Trichonephila inaurata</taxon>
    </lineage>
</organism>